<dbReference type="Proteomes" id="UP000250235">
    <property type="component" value="Unassembled WGS sequence"/>
</dbReference>
<keyword evidence="3" id="KW-1185">Reference proteome</keyword>
<name>A0A2Z7AG94_9LAMI</name>
<dbReference type="AlphaFoldDB" id="A0A2Z7AG94"/>
<reference evidence="2 3" key="1">
    <citation type="journal article" date="2015" name="Proc. Natl. Acad. Sci. U.S.A.">
        <title>The resurrection genome of Boea hygrometrica: A blueprint for survival of dehydration.</title>
        <authorList>
            <person name="Xiao L."/>
            <person name="Yang G."/>
            <person name="Zhang L."/>
            <person name="Yang X."/>
            <person name="Zhao S."/>
            <person name="Ji Z."/>
            <person name="Zhou Q."/>
            <person name="Hu M."/>
            <person name="Wang Y."/>
            <person name="Chen M."/>
            <person name="Xu Y."/>
            <person name="Jin H."/>
            <person name="Xiao X."/>
            <person name="Hu G."/>
            <person name="Bao F."/>
            <person name="Hu Y."/>
            <person name="Wan P."/>
            <person name="Li L."/>
            <person name="Deng X."/>
            <person name="Kuang T."/>
            <person name="Xiang C."/>
            <person name="Zhu J.K."/>
            <person name="Oliver M.J."/>
            <person name="He Y."/>
        </authorList>
    </citation>
    <scope>NUCLEOTIDE SEQUENCE [LARGE SCALE GENOMIC DNA]</scope>
    <source>
        <strain evidence="3">cv. XS01</strain>
    </source>
</reference>
<gene>
    <name evidence="2" type="ORF">F511_24241</name>
</gene>
<evidence type="ECO:0000313" key="2">
    <source>
        <dbReference type="EMBL" id="KZV18274.1"/>
    </source>
</evidence>
<evidence type="ECO:0000313" key="3">
    <source>
        <dbReference type="Proteomes" id="UP000250235"/>
    </source>
</evidence>
<feature type="region of interest" description="Disordered" evidence="1">
    <location>
        <begin position="58"/>
        <end position="81"/>
    </location>
</feature>
<sequence length="185" mass="21252">MDSYFFEYLSDEDEDQTSHEPLDQFLPPKTTHTVSEEIMKKLDAVDGFFEFNSSSAWQYPSPTEEEQQLPDDTLSLKSPHDGGTLMREEFLKVLGEISECLESKISCSGRVESKNPIDDQETLMREEFLKVLGEIDECLGSKITCSGRGGSKNRHHKKRLRRHQRDSASDLLREELLSLDLDMIF</sequence>
<proteinExistence type="predicted"/>
<organism evidence="2 3">
    <name type="scientific">Dorcoceras hygrometricum</name>
    <dbReference type="NCBI Taxonomy" id="472368"/>
    <lineage>
        <taxon>Eukaryota</taxon>
        <taxon>Viridiplantae</taxon>
        <taxon>Streptophyta</taxon>
        <taxon>Embryophyta</taxon>
        <taxon>Tracheophyta</taxon>
        <taxon>Spermatophyta</taxon>
        <taxon>Magnoliopsida</taxon>
        <taxon>eudicotyledons</taxon>
        <taxon>Gunneridae</taxon>
        <taxon>Pentapetalae</taxon>
        <taxon>asterids</taxon>
        <taxon>lamiids</taxon>
        <taxon>Lamiales</taxon>
        <taxon>Gesneriaceae</taxon>
        <taxon>Didymocarpoideae</taxon>
        <taxon>Trichosporeae</taxon>
        <taxon>Loxocarpinae</taxon>
        <taxon>Dorcoceras</taxon>
    </lineage>
</organism>
<accession>A0A2Z7AG94</accession>
<feature type="region of interest" description="Disordered" evidence="1">
    <location>
        <begin position="9"/>
        <end position="29"/>
    </location>
</feature>
<dbReference type="EMBL" id="KV017481">
    <property type="protein sequence ID" value="KZV18274.1"/>
    <property type="molecule type" value="Genomic_DNA"/>
</dbReference>
<protein>
    <submittedName>
        <fullName evidence="2">Uncharacterized protein</fullName>
    </submittedName>
</protein>
<evidence type="ECO:0000256" key="1">
    <source>
        <dbReference type="SAM" id="MobiDB-lite"/>
    </source>
</evidence>